<name>A0A923LPK7_9FIRM</name>
<feature type="domain" description="F5/8 type C" evidence="9">
    <location>
        <begin position="24"/>
        <end position="186"/>
    </location>
</feature>
<dbReference type="SMART" id="SM00813">
    <property type="entry name" value="Alpha-L-AF_C"/>
    <property type="match status" value="1"/>
</dbReference>
<dbReference type="Pfam" id="PF22848">
    <property type="entry name" value="ASD1_dom"/>
    <property type="match status" value="1"/>
</dbReference>
<dbReference type="InterPro" id="IPR017853">
    <property type="entry name" value="GH"/>
</dbReference>
<protein>
    <recommendedName>
        <fullName evidence="3">non-reducing end alpha-L-arabinofuranosidase</fullName>
        <ecNumber evidence="3">3.2.1.55</ecNumber>
    </recommendedName>
</protein>
<reference evidence="10" key="1">
    <citation type="submission" date="2020-08" db="EMBL/GenBank/DDBJ databases">
        <title>Genome public.</title>
        <authorList>
            <person name="Liu C."/>
            <person name="Sun Q."/>
        </authorList>
    </citation>
    <scope>NUCLEOTIDE SEQUENCE</scope>
    <source>
        <strain evidence="10">BX1005</strain>
    </source>
</reference>
<dbReference type="Gene3D" id="3.20.20.80">
    <property type="entry name" value="Glycosidases"/>
    <property type="match status" value="1"/>
</dbReference>
<keyword evidence="11" id="KW-1185">Reference proteome</keyword>
<evidence type="ECO:0000259" key="9">
    <source>
        <dbReference type="PROSITE" id="PS50022"/>
    </source>
</evidence>
<dbReference type="PANTHER" id="PTHR31776">
    <property type="entry name" value="ALPHA-L-ARABINOFURANOSIDASE 1"/>
    <property type="match status" value="1"/>
</dbReference>
<dbReference type="PROSITE" id="PS50022">
    <property type="entry name" value="FA58C_3"/>
    <property type="match status" value="1"/>
</dbReference>
<keyword evidence="6" id="KW-0325">Glycoprotein</keyword>
<dbReference type="InterPro" id="IPR046780">
    <property type="entry name" value="aBig_2"/>
</dbReference>
<comment type="caution">
    <text evidence="10">The sequence shown here is derived from an EMBL/GenBank/DDBJ whole genome shotgun (WGS) entry which is preliminary data.</text>
</comment>
<comment type="similarity">
    <text evidence="2">Belongs to the glycosyl hydrolase 51 family.</text>
</comment>
<dbReference type="GO" id="GO:0046556">
    <property type="term" value="F:alpha-L-arabinofuranosidase activity"/>
    <property type="evidence" value="ECO:0007669"/>
    <property type="project" value="UniProtKB-EC"/>
</dbReference>
<feature type="signal peptide" evidence="8">
    <location>
        <begin position="1"/>
        <end position="26"/>
    </location>
</feature>
<dbReference type="Gene3D" id="2.60.40.1180">
    <property type="entry name" value="Golgi alpha-mannosidase II"/>
    <property type="match status" value="1"/>
</dbReference>
<dbReference type="InterPro" id="IPR000421">
    <property type="entry name" value="FA58C"/>
</dbReference>
<dbReference type="SUPFAM" id="SSF49785">
    <property type="entry name" value="Galactose-binding domain-like"/>
    <property type="match status" value="1"/>
</dbReference>
<dbReference type="EMBL" id="JACOPH010000003">
    <property type="protein sequence ID" value="MBC5713611.1"/>
    <property type="molecule type" value="Genomic_DNA"/>
</dbReference>
<dbReference type="PANTHER" id="PTHR31776:SF0">
    <property type="entry name" value="ALPHA-L-ARABINOFURANOSIDASE 1"/>
    <property type="match status" value="1"/>
</dbReference>
<dbReference type="Proteomes" id="UP000606720">
    <property type="component" value="Unassembled WGS sequence"/>
</dbReference>
<evidence type="ECO:0000313" key="10">
    <source>
        <dbReference type="EMBL" id="MBC5713611.1"/>
    </source>
</evidence>
<evidence type="ECO:0000256" key="1">
    <source>
        <dbReference type="ARBA" id="ARBA00001462"/>
    </source>
</evidence>
<evidence type="ECO:0000256" key="5">
    <source>
        <dbReference type="ARBA" id="ARBA00022801"/>
    </source>
</evidence>
<evidence type="ECO:0000256" key="2">
    <source>
        <dbReference type="ARBA" id="ARBA00007186"/>
    </source>
</evidence>
<keyword evidence="7" id="KW-0326">Glycosidase</keyword>
<proteinExistence type="inferred from homology"/>
<evidence type="ECO:0000256" key="7">
    <source>
        <dbReference type="ARBA" id="ARBA00023295"/>
    </source>
</evidence>
<evidence type="ECO:0000256" key="4">
    <source>
        <dbReference type="ARBA" id="ARBA00022729"/>
    </source>
</evidence>
<evidence type="ECO:0000313" key="11">
    <source>
        <dbReference type="Proteomes" id="UP000606720"/>
    </source>
</evidence>
<dbReference type="InterPro" id="IPR032675">
    <property type="entry name" value="LRR_dom_sf"/>
</dbReference>
<evidence type="ECO:0000256" key="6">
    <source>
        <dbReference type="ARBA" id="ARBA00023180"/>
    </source>
</evidence>
<dbReference type="Pfam" id="PF06964">
    <property type="entry name" value="Alpha-L-AF_C"/>
    <property type="match status" value="1"/>
</dbReference>
<sequence>MKLKNIKKALIGIVLAGAMVLSSVPAGTLSVSAESYEDVSGTPTLRNYATASVSYVGYNMGADNFADSNMDSFWNAHGDPDLQSKDQWMMYDLGERKAEITGSQIRFLDDGGGVVTPTGIKIEYTDENGEWKEVTPKGTWTYKGNQDVVYEHEPVTTSKIRITMMHAKNGTTKMAVAVKDWLLLGDVPDSFPKPTVVPAEDPSPDLSLPDAAIYAEPSAHYTSAWENLHGINNPDFEPTGSNIGTNLGWGNWQQSTGTMAWVQYDWDEPITTKTFQVYWYGTEAGMKIPSDVGFQYKDESGAWKDATLVSHPKNFSKFNRYNQITIGEITTKTIRMNMKVTGDSCGIYRWKVYADIPDSFGVSYAVKKLGIPEIFEGKVSSSIYDKLTLQTSALNGKAAVTWESDTPSVISNDGKITAPDKDTYVTLKATCTQGDIQASKEIRLLVLAKDSTEFALNIDTANEGAKISQELFGVFYEDINSSGDGGMATELVKNNSFENYKNIDTPDNPTVKGDQASWKLHWTSSNAAGFSVEQTDGLNQNNTNYAKITGNLTLKNHGFVRKNSLDKSAMGITAGKKYDFSIYTKAAENYAGTLKIKVVNDAGTAITDEVAIDCKKDGTWNQSKATLTASKTELGTIALTFEGAADTDVMYIDMVSLIPTDSFGYGNKNFSYGAGLRADLVQKLKDLNPKFFRFPGGCVVEGSYGTESYYNWEDTIGPLEERKANASYWGTEGHPVNYVADYGYMMSYQFGYHEILSLCEELGAEPFPILSAGIFCQFRNTANAVSGADLEKFAKHATNLIDYCWGDPDSSNATQAEWAAKRVENGHSAPFNLNYVGIGNENWNDTAKNISYRDNFIWIKNYVEKYVKENYPGRKITLISSTGPYYQGGQHTEAWNWINQDIPGETLVDEHYYVNYTNDANNTLLNDDYVYDGYKRLKDGGSNVFVGEYAGHISSTTENVLDTAISEAAYMTGLERNGDIVRHASYAPLFEKEGCRDWDYNLIKFDEYGSYGTPSYYVQTMFSNNYGNQIVNTTLEKLNAENGSYEKHPGHQKDVYYVSSKDDEYVYLKLVNHDNFAKDITLHYPKVADGTKAEIITLSGRAMDANSMQNPTAVAPVTSDSQIHNEKMLYTIPAMSFTVIKVAYKEKPANITPAPVPVPTPGNNGGNTTAPAPVTPATPAPSAGTKEVLAKGDTITVKGVKYRVTNVNKKQTEAYAPEKKNAKSLTVANTVTVKGVRCKVTAVSANAFANMKKLTKVTLPKNVVSVGKKAFYKDTKLKTIKMNATAPKSVGKNAFKGISKKAKIDVPNKYKKTYKRLLKKAKYTGKVV</sequence>
<dbReference type="Gene3D" id="3.80.10.10">
    <property type="entry name" value="Ribonuclease Inhibitor"/>
    <property type="match status" value="1"/>
</dbReference>
<organism evidence="10 11">
    <name type="scientific">Roseburia zhanii</name>
    <dbReference type="NCBI Taxonomy" id="2763064"/>
    <lineage>
        <taxon>Bacteria</taxon>
        <taxon>Bacillati</taxon>
        <taxon>Bacillota</taxon>
        <taxon>Clostridia</taxon>
        <taxon>Lachnospirales</taxon>
        <taxon>Lachnospiraceae</taxon>
        <taxon>Roseburia</taxon>
    </lineage>
</organism>
<evidence type="ECO:0000256" key="3">
    <source>
        <dbReference type="ARBA" id="ARBA00012670"/>
    </source>
</evidence>
<dbReference type="RefSeq" id="WP_186866516.1">
    <property type="nucleotide sequence ID" value="NZ_JACOPH010000003.1"/>
</dbReference>
<dbReference type="Gene3D" id="2.60.120.260">
    <property type="entry name" value="Galactose-binding domain-like"/>
    <property type="match status" value="2"/>
</dbReference>
<dbReference type="SUPFAM" id="SSF51445">
    <property type="entry name" value="(Trans)glycosidases"/>
    <property type="match status" value="1"/>
</dbReference>
<dbReference type="Pfam" id="PF13306">
    <property type="entry name" value="LRR_5"/>
    <property type="match status" value="1"/>
</dbReference>
<keyword evidence="5" id="KW-0378">Hydrolase</keyword>
<dbReference type="SUPFAM" id="SSF51011">
    <property type="entry name" value="Glycosyl hydrolase domain"/>
    <property type="match status" value="1"/>
</dbReference>
<dbReference type="InterPro" id="IPR008979">
    <property type="entry name" value="Galactose-bd-like_sf"/>
</dbReference>
<dbReference type="InterPro" id="IPR026906">
    <property type="entry name" value="LRR_5"/>
</dbReference>
<accession>A0A923LPK7</accession>
<dbReference type="InterPro" id="IPR010720">
    <property type="entry name" value="Alpha-L-AF_C"/>
</dbReference>
<keyword evidence="4 8" id="KW-0732">Signal</keyword>
<dbReference type="Pfam" id="PF20578">
    <property type="entry name" value="aBig_2"/>
    <property type="match status" value="1"/>
</dbReference>
<feature type="chain" id="PRO_5038941372" description="non-reducing end alpha-L-arabinofuranosidase" evidence="8">
    <location>
        <begin position="27"/>
        <end position="1328"/>
    </location>
</feature>
<dbReference type="EC" id="3.2.1.55" evidence="3"/>
<dbReference type="InterPro" id="IPR051563">
    <property type="entry name" value="Glycosyl_Hydrolase_51"/>
</dbReference>
<evidence type="ECO:0000256" key="8">
    <source>
        <dbReference type="SAM" id="SignalP"/>
    </source>
</evidence>
<comment type="catalytic activity">
    <reaction evidence="1">
        <text>Hydrolysis of terminal non-reducing alpha-L-arabinofuranoside residues in alpha-L-arabinosides.</text>
        <dbReference type="EC" id="3.2.1.55"/>
    </reaction>
</comment>
<gene>
    <name evidence="10" type="ORF">H8S17_05195</name>
</gene>
<dbReference type="InterPro" id="IPR055235">
    <property type="entry name" value="ASD1_cat"/>
</dbReference>
<dbReference type="GO" id="GO:0046373">
    <property type="term" value="P:L-arabinose metabolic process"/>
    <property type="evidence" value="ECO:0007669"/>
    <property type="project" value="InterPro"/>
</dbReference>
<dbReference type="InterPro" id="IPR013780">
    <property type="entry name" value="Glyco_hydro_b"/>
</dbReference>